<dbReference type="STRING" id="313594.PI23P_06096"/>
<feature type="transmembrane region" description="Helical" evidence="1">
    <location>
        <begin position="44"/>
        <end position="64"/>
    </location>
</feature>
<name>A4C318_9FLAO</name>
<sequence length="105" mass="12743">MRKNTLNTFTLTIKIKKMKNLFIYYLTILLPLGILNWLSKTDLMNPTLFVLLLFFYALIFRTYVDGKRLADKNIIQKQDIWKMIIPGKRFKYFSELYLKKKLKRK</sequence>
<accession>A4C318</accession>
<proteinExistence type="predicted"/>
<dbReference type="EMBL" id="AAOG01000006">
    <property type="protein sequence ID" value="EAR11489.1"/>
    <property type="molecule type" value="Genomic_DNA"/>
</dbReference>
<evidence type="ECO:0000256" key="1">
    <source>
        <dbReference type="SAM" id="Phobius"/>
    </source>
</evidence>
<dbReference type="AlphaFoldDB" id="A4C318"/>
<comment type="caution">
    <text evidence="2">The sequence shown here is derived from an EMBL/GenBank/DDBJ whole genome shotgun (WGS) entry which is preliminary data.</text>
</comment>
<gene>
    <name evidence="2" type="ORF">PI23P_06096</name>
</gene>
<reference evidence="2 3" key="1">
    <citation type="submission" date="2006-02" db="EMBL/GenBank/DDBJ databases">
        <authorList>
            <person name="Murray A."/>
            <person name="Staley J."/>
            <person name="Ferriera S."/>
            <person name="Johnson J."/>
            <person name="Kravitz S."/>
            <person name="Halpern A."/>
            <person name="Remington K."/>
            <person name="Beeson K."/>
            <person name="Tran B."/>
            <person name="Rogers Y.-H."/>
            <person name="Friedman R."/>
            <person name="Venter J.C."/>
        </authorList>
    </citation>
    <scope>NUCLEOTIDE SEQUENCE [LARGE SCALE GENOMIC DNA]</scope>
    <source>
        <strain evidence="2 3">23-P</strain>
    </source>
</reference>
<evidence type="ECO:0000313" key="3">
    <source>
        <dbReference type="Proteomes" id="UP000003053"/>
    </source>
</evidence>
<keyword evidence="1" id="KW-0812">Transmembrane</keyword>
<keyword evidence="1" id="KW-1133">Transmembrane helix</keyword>
<keyword evidence="3" id="KW-1185">Reference proteome</keyword>
<evidence type="ECO:0000313" key="2">
    <source>
        <dbReference type="EMBL" id="EAR11489.1"/>
    </source>
</evidence>
<protein>
    <submittedName>
        <fullName evidence="2">Uncharacterized protein</fullName>
    </submittedName>
</protein>
<organism evidence="2 3">
    <name type="scientific">Polaribacter irgensii 23-P</name>
    <dbReference type="NCBI Taxonomy" id="313594"/>
    <lineage>
        <taxon>Bacteria</taxon>
        <taxon>Pseudomonadati</taxon>
        <taxon>Bacteroidota</taxon>
        <taxon>Flavobacteriia</taxon>
        <taxon>Flavobacteriales</taxon>
        <taxon>Flavobacteriaceae</taxon>
    </lineage>
</organism>
<dbReference type="HOGENOM" id="CLU_176994_0_0_10"/>
<keyword evidence="1" id="KW-0472">Membrane</keyword>
<dbReference type="Proteomes" id="UP000003053">
    <property type="component" value="Unassembled WGS sequence"/>
</dbReference>
<feature type="transmembrane region" description="Helical" evidence="1">
    <location>
        <begin position="21"/>
        <end position="38"/>
    </location>
</feature>
<dbReference type="eggNOG" id="ENOG50338C7">
    <property type="taxonomic scope" value="Bacteria"/>
</dbReference>